<dbReference type="PANTHER" id="PTHR13620">
    <property type="entry name" value="3-5 EXONUCLEASE"/>
    <property type="match status" value="1"/>
</dbReference>
<comment type="caution">
    <text evidence="4">The sequence shown here is derived from an EMBL/GenBank/DDBJ whole genome shotgun (WGS) entry which is preliminary data.</text>
</comment>
<keyword evidence="2" id="KW-0378">Hydrolase</keyword>
<evidence type="ECO:0000313" key="5">
    <source>
        <dbReference type="Proteomes" id="UP001280121"/>
    </source>
</evidence>
<name>A0AAD9X3A4_9ROSI</name>
<feature type="domain" description="3'-5' exonuclease" evidence="3">
    <location>
        <begin position="35"/>
        <end position="212"/>
    </location>
</feature>
<dbReference type="CDD" id="cd06141">
    <property type="entry name" value="WRN_exo"/>
    <property type="match status" value="1"/>
</dbReference>
<accession>A0AAD9X3A4</accession>
<dbReference type="GO" id="GO:0006139">
    <property type="term" value="P:nucleobase-containing compound metabolic process"/>
    <property type="evidence" value="ECO:0007669"/>
    <property type="project" value="InterPro"/>
</dbReference>
<gene>
    <name evidence="4" type="ORF">Ddye_011895</name>
</gene>
<evidence type="ECO:0000256" key="2">
    <source>
        <dbReference type="ARBA" id="ARBA00022801"/>
    </source>
</evidence>
<dbReference type="InterPro" id="IPR051132">
    <property type="entry name" value="3-5_Exonuclease_domain"/>
</dbReference>
<dbReference type="Pfam" id="PF01612">
    <property type="entry name" value="DNA_pol_A_exo1"/>
    <property type="match status" value="1"/>
</dbReference>
<reference evidence="4" key="1">
    <citation type="journal article" date="2023" name="Plant J.">
        <title>Genome sequences and population genomics provide insights into the demographic history, inbreeding, and mutation load of two 'living fossil' tree species of Dipteronia.</title>
        <authorList>
            <person name="Feng Y."/>
            <person name="Comes H.P."/>
            <person name="Chen J."/>
            <person name="Zhu S."/>
            <person name="Lu R."/>
            <person name="Zhang X."/>
            <person name="Li P."/>
            <person name="Qiu J."/>
            <person name="Olsen K.M."/>
            <person name="Qiu Y."/>
        </authorList>
    </citation>
    <scope>NUCLEOTIDE SEQUENCE</scope>
    <source>
        <strain evidence="4">KIB01</strain>
    </source>
</reference>
<dbReference type="GO" id="GO:0008408">
    <property type="term" value="F:3'-5' exonuclease activity"/>
    <property type="evidence" value="ECO:0007669"/>
    <property type="project" value="InterPro"/>
</dbReference>
<dbReference type="FunFam" id="3.30.420.10:FF:000054">
    <property type="entry name" value="Werner Syndrome-like exonuclease"/>
    <property type="match status" value="1"/>
</dbReference>
<dbReference type="GO" id="GO:0005634">
    <property type="term" value="C:nucleus"/>
    <property type="evidence" value="ECO:0007669"/>
    <property type="project" value="TreeGrafter"/>
</dbReference>
<dbReference type="PANTHER" id="PTHR13620:SF105">
    <property type="entry name" value="OS01G0737700 PROTEIN"/>
    <property type="match status" value="1"/>
</dbReference>
<dbReference type="GO" id="GO:0003676">
    <property type="term" value="F:nucleic acid binding"/>
    <property type="evidence" value="ECO:0007669"/>
    <property type="project" value="InterPro"/>
</dbReference>
<dbReference type="InterPro" id="IPR002562">
    <property type="entry name" value="3'-5'_exonuclease_dom"/>
</dbReference>
<proteinExistence type="predicted"/>
<dbReference type="GO" id="GO:0005737">
    <property type="term" value="C:cytoplasm"/>
    <property type="evidence" value="ECO:0007669"/>
    <property type="project" value="TreeGrafter"/>
</dbReference>
<keyword evidence="1" id="KW-0540">Nuclease</keyword>
<dbReference type="Gene3D" id="3.30.420.10">
    <property type="entry name" value="Ribonuclease H-like superfamily/Ribonuclease H"/>
    <property type="match status" value="1"/>
</dbReference>
<dbReference type="EMBL" id="JANJYI010000004">
    <property type="protein sequence ID" value="KAK2652039.1"/>
    <property type="molecule type" value="Genomic_DNA"/>
</dbReference>
<dbReference type="Proteomes" id="UP001280121">
    <property type="component" value="Unassembled WGS sequence"/>
</dbReference>
<keyword evidence="5" id="KW-1185">Reference proteome</keyword>
<evidence type="ECO:0000259" key="3">
    <source>
        <dbReference type="SMART" id="SM00474"/>
    </source>
</evidence>
<sequence length="213" mass="24531">MSISIINHELPYDTHSVYDVNFYDDQILTLVTHTPSMVGSWISEIERIHRRRLHRLVVGFDIEWRPNFHRNQDNPVATLQLCVGRRCLIFQLIHAPNIPRSLVNFLVNQNYTFVGVGIDKDVEKLEEDYNLRVGNTVDLRGLAAYCLEMVGLRNASLKGLAREVLGLEISKPKSITMSRWDYQWLSAAQIQYACLDAFVSFEIGRILNAASYY</sequence>
<dbReference type="InterPro" id="IPR012337">
    <property type="entry name" value="RNaseH-like_sf"/>
</dbReference>
<dbReference type="SUPFAM" id="SSF53098">
    <property type="entry name" value="Ribonuclease H-like"/>
    <property type="match status" value="1"/>
</dbReference>
<dbReference type="AlphaFoldDB" id="A0AAD9X3A4"/>
<evidence type="ECO:0000313" key="4">
    <source>
        <dbReference type="EMBL" id="KAK2652039.1"/>
    </source>
</evidence>
<dbReference type="InterPro" id="IPR036397">
    <property type="entry name" value="RNaseH_sf"/>
</dbReference>
<organism evidence="4 5">
    <name type="scientific">Dipteronia dyeriana</name>
    <dbReference type="NCBI Taxonomy" id="168575"/>
    <lineage>
        <taxon>Eukaryota</taxon>
        <taxon>Viridiplantae</taxon>
        <taxon>Streptophyta</taxon>
        <taxon>Embryophyta</taxon>
        <taxon>Tracheophyta</taxon>
        <taxon>Spermatophyta</taxon>
        <taxon>Magnoliopsida</taxon>
        <taxon>eudicotyledons</taxon>
        <taxon>Gunneridae</taxon>
        <taxon>Pentapetalae</taxon>
        <taxon>rosids</taxon>
        <taxon>malvids</taxon>
        <taxon>Sapindales</taxon>
        <taxon>Sapindaceae</taxon>
        <taxon>Hippocastanoideae</taxon>
        <taxon>Acereae</taxon>
        <taxon>Dipteronia</taxon>
    </lineage>
</organism>
<evidence type="ECO:0000256" key="1">
    <source>
        <dbReference type="ARBA" id="ARBA00022722"/>
    </source>
</evidence>
<dbReference type="SMART" id="SM00474">
    <property type="entry name" value="35EXOc"/>
    <property type="match status" value="1"/>
</dbReference>
<protein>
    <recommendedName>
        <fullName evidence="3">3'-5' exonuclease domain-containing protein</fullName>
    </recommendedName>
</protein>